<proteinExistence type="inferred from homology"/>
<sequence length="1407" mass="162301">MNIIKKMNSQEDVLSFMDLLDLDESLIDMRLKSIMNKDTYSKKHLLNAIQLLRYKHLVNAQDETDCDNEEACNFAAKLIKQVSEENVENVCQIVAITLTLDTETIINKSEHLLQQILSELDVHNEVKDSESPEPNYALLNLKIADSILEAVIKKGGKLTLPFLDLPVSKILLNADEQLKIHFLTSSVPKLFQGIEDYNILDKIWDFIKQFEDSNREVTLKVLSSLSEFYLPVADSKGKALFETEIVNHYEFWHNVLYGLSSTDTSLRKTSIYLAKRALDCIMAMDKDISVTTENHTIFVWNHSKRMTAKIIWDNFFILMDSLEEKQSNIVLPSLQLFGSLKSLGHWLNCAFNIGLKHDNTQVRLKCIQHRLETKISSQSEAIVLLEALNDINIYDNYIECEELKKKVSAFMTDKKVFVNILTSIPMIKWSPVPLYHISSLISEITFKDFISEINGMDITELLIEILKVPCNNIAVRKAVLVNISRFVGNCCDGLHWKDYVNIYCVVQSELKESELDSPLNSMITKIAIKDEEKTDFFQLIEYLHIDFCLLYLRHHPEDMAFFINVLLNKIKKAHDVVTRQYSDKSECLKDVIYLTQLYKKSGTSIENINIIVEKEYKTILHYLLCLLSNDTKLSIDEMSILSNGFISMSNSINNLGAKEILLQLYKASVSFIKARNTVLESKLLGMFLVNALSSNPILIANYKHEMIGIKDIITLTSSFENTSSVGRLRNVFYEKSCEILDSLLHDKEVPLDRHAKDIAEYIENIIECGGYGCLRWCLKIMNTILPCLLQDENNKFDVPHFISRMWKEIEELKSNNQYNPCIEEFVHLITQDVLLKNSMYNNVIIAYCNKIIEHGALKTAPLFYLIKKINSIEFTADYGQMIYVLCEVLLYSPVPRKDQRILENLVVDILQQTKFGFNKENTDIHFNYQIQYLSILALCKINDKEILANIGTFIRNRVDEEFRNKQRYHGHSQAHRLLLTALQHLLLISVLIGSGAEKNVDWCVELLGKLPHQPSVRICLEWFIALHFCMKKPTLNEEILECLKNTPLTSQFMILYWSVKHNILSKQCSHEAYDFVMDFLLSHTMGQMFNIRLHAQYLAVLLHSIYKTDSSKYSYTIKVIERTFIESEKDKNFMKLQQDYFVNNFDIVNDFTPSFIYYFLPRYCEINNNESVDLTYVKNVIKSINENISNCDFFRKYRTKSDEEVFGLDIAKNVMNKVVDDVEAIGTIQKKYIPWKNMSDVNVYESGKKKETASELIVVASLIDKLPNLGGMARTGEVFGVREYVVPSLRHLQDKQFQGLSVSAERWIDVDEVRSGAPLKEYLTRKRAEGYSVVAAEQTSTSSKLQAFKFPKKTLLLLGHEKEGIPCDLLPMMDHCVEIPQQGFVRSLNVHVTAAIFIWEYTRQNIL</sequence>
<dbReference type="Pfam" id="PF00588">
    <property type="entry name" value="SpoU_methylase"/>
    <property type="match status" value="1"/>
</dbReference>
<name>A0ABD0T3E5_LOXSC</name>
<comment type="catalytic activity">
    <reaction evidence="7">
        <text>guanosine(18) in tRNA + S-adenosyl-L-methionine = 2'-O-methylguanosine(18) in tRNA + S-adenosyl-L-homocysteine + H(+)</text>
        <dbReference type="Rhea" id="RHEA:20077"/>
        <dbReference type="Rhea" id="RHEA-COMP:10190"/>
        <dbReference type="Rhea" id="RHEA-COMP:10192"/>
        <dbReference type="ChEBI" id="CHEBI:15378"/>
        <dbReference type="ChEBI" id="CHEBI:57856"/>
        <dbReference type="ChEBI" id="CHEBI:59789"/>
        <dbReference type="ChEBI" id="CHEBI:74269"/>
        <dbReference type="ChEBI" id="CHEBI:74445"/>
        <dbReference type="EC" id="2.1.1.34"/>
    </reaction>
    <physiologicalReaction direction="left-to-right" evidence="7">
        <dbReference type="Rhea" id="RHEA:20078"/>
    </physiologicalReaction>
</comment>
<dbReference type="InterPro" id="IPR044748">
    <property type="entry name" value="Trm3/TARBP1_C"/>
</dbReference>
<evidence type="ECO:0000256" key="4">
    <source>
        <dbReference type="ARBA" id="ARBA00022691"/>
    </source>
</evidence>
<evidence type="ECO:0000256" key="2">
    <source>
        <dbReference type="ARBA" id="ARBA00022603"/>
    </source>
</evidence>
<dbReference type="GO" id="GO:0032259">
    <property type="term" value="P:methylation"/>
    <property type="evidence" value="ECO:0007669"/>
    <property type="project" value="UniProtKB-KW"/>
</dbReference>
<comment type="function">
    <text evidence="8">S-adenosyl-L-methionine-dependent 2'-O-ribose methyltransferase that catalyzes the formation of 2'-O-methylguanosine at position 18 (Gm18) in a subset of tRNA. Selectively mediates Gm18 methylation of tRNAGln-TTG/CTG and tRNASer-TGA/GCT. Gm18 modification can enhance the stability of modified tRNAs.</text>
</comment>
<keyword evidence="6" id="KW-0007">Acetylation</keyword>
<organism evidence="13 14">
    <name type="scientific">Loxostege sticticalis</name>
    <name type="common">Beet webworm moth</name>
    <dbReference type="NCBI Taxonomy" id="481309"/>
    <lineage>
        <taxon>Eukaryota</taxon>
        <taxon>Metazoa</taxon>
        <taxon>Ecdysozoa</taxon>
        <taxon>Arthropoda</taxon>
        <taxon>Hexapoda</taxon>
        <taxon>Insecta</taxon>
        <taxon>Pterygota</taxon>
        <taxon>Neoptera</taxon>
        <taxon>Endopterygota</taxon>
        <taxon>Lepidoptera</taxon>
        <taxon>Glossata</taxon>
        <taxon>Ditrysia</taxon>
        <taxon>Pyraloidea</taxon>
        <taxon>Crambidae</taxon>
        <taxon>Pyraustinae</taxon>
        <taxon>Loxostege</taxon>
    </lineage>
</organism>
<feature type="domain" description="tRNA/rRNA methyltransferase SpoU type" evidence="12">
    <location>
        <begin position="1256"/>
        <end position="1398"/>
    </location>
</feature>
<evidence type="ECO:0000256" key="9">
    <source>
        <dbReference type="ARBA" id="ARBA00093594"/>
    </source>
</evidence>
<dbReference type="InterPro" id="IPR045330">
    <property type="entry name" value="TRM3/TARBP1"/>
</dbReference>
<evidence type="ECO:0000256" key="1">
    <source>
        <dbReference type="ARBA" id="ARBA00007228"/>
    </source>
</evidence>
<dbReference type="InterPro" id="IPR029028">
    <property type="entry name" value="Alpha/beta_knot_MTases"/>
</dbReference>
<evidence type="ECO:0000256" key="3">
    <source>
        <dbReference type="ARBA" id="ARBA00022679"/>
    </source>
</evidence>
<dbReference type="PANTHER" id="PTHR12029:SF11">
    <property type="entry name" value="METHYLTRANSFERASE TARBP1-RELATED"/>
    <property type="match status" value="1"/>
</dbReference>
<keyword evidence="5" id="KW-0694">RNA-binding</keyword>
<dbReference type="EC" id="2.1.1.34" evidence="9"/>
<evidence type="ECO:0000256" key="8">
    <source>
        <dbReference type="ARBA" id="ARBA00093361"/>
    </source>
</evidence>
<dbReference type="InterPro" id="IPR029026">
    <property type="entry name" value="tRNA_m1G_MTases_N"/>
</dbReference>
<dbReference type="EMBL" id="JBEDNZ010000012">
    <property type="protein sequence ID" value="KAL0831608.1"/>
    <property type="molecule type" value="Genomic_DNA"/>
</dbReference>
<evidence type="ECO:0000259" key="12">
    <source>
        <dbReference type="Pfam" id="PF00588"/>
    </source>
</evidence>
<dbReference type="GO" id="GO:0141100">
    <property type="term" value="F:tRNA (guanine(18)-2'-O)-methyltransferase activity"/>
    <property type="evidence" value="ECO:0007669"/>
    <property type="project" value="UniProtKB-EC"/>
</dbReference>
<gene>
    <name evidence="13" type="ORF">ABMA28_002386</name>
</gene>
<dbReference type="InterPro" id="IPR001537">
    <property type="entry name" value="SpoU_MeTrfase"/>
</dbReference>
<protein>
    <recommendedName>
        <fullName evidence="10">tRNA (guanosine(18)-2'-O)-methyltransferase TARBP1</fullName>
        <ecNumber evidence="9">2.1.1.34</ecNumber>
    </recommendedName>
    <alternativeName>
        <fullName evidence="11">TAR RNA-binding protein 1</fullName>
    </alternativeName>
</protein>
<evidence type="ECO:0000313" key="13">
    <source>
        <dbReference type="EMBL" id="KAL0831608.1"/>
    </source>
</evidence>
<evidence type="ECO:0000256" key="6">
    <source>
        <dbReference type="ARBA" id="ARBA00022990"/>
    </source>
</evidence>
<dbReference type="SUPFAM" id="SSF75217">
    <property type="entry name" value="alpha/beta knot"/>
    <property type="match status" value="1"/>
</dbReference>
<dbReference type="Proteomes" id="UP001549921">
    <property type="component" value="Unassembled WGS sequence"/>
</dbReference>
<evidence type="ECO:0000256" key="10">
    <source>
        <dbReference type="ARBA" id="ARBA00093636"/>
    </source>
</evidence>
<dbReference type="PANTHER" id="PTHR12029">
    <property type="entry name" value="RNA METHYLTRANSFERASE"/>
    <property type="match status" value="1"/>
</dbReference>
<evidence type="ECO:0000256" key="5">
    <source>
        <dbReference type="ARBA" id="ARBA00022884"/>
    </source>
</evidence>
<dbReference type="CDD" id="cd18091">
    <property type="entry name" value="SpoU-like_TRM3-like"/>
    <property type="match status" value="1"/>
</dbReference>
<dbReference type="FunFam" id="3.40.1280.10:FF:000010">
    <property type="entry name" value="probable methyltransferase TARBP1"/>
    <property type="match status" value="1"/>
</dbReference>
<keyword evidence="3" id="KW-0808">Transferase</keyword>
<accession>A0ABD0T3E5</accession>
<evidence type="ECO:0000256" key="11">
    <source>
        <dbReference type="ARBA" id="ARBA00093656"/>
    </source>
</evidence>
<dbReference type="Gene3D" id="3.40.1280.10">
    <property type="match status" value="1"/>
</dbReference>
<evidence type="ECO:0000313" key="14">
    <source>
        <dbReference type="Proteomes" id="UP001549921"/>
    </source>
</evidence>
<evidence type="ECO:0000256" key="7">
    <source>
        <dbReference type="ARBA" id="ARBA00093266"/>
    </source>
</evidence>
<keyword evidence="2" id="KW-0489">Methyltransferase</keyword>
<dbReference type="GO" id="GO:0003723">
    <property type="term" value="F:RNA binding"/>
    <property type="evidence" value="ECO:0007669"/>
    <property type="project" value="UniProtKB-KW"/>
</dbReference>
<comment type="caution">
    <text evidence="13">The sequence shown here is derived from an EMBL/GenBank/DDBJ whole genome shotgun (WGS) entry which is preliminary data.</text>
</comment>
<keyword evidence="4" id="KW-0949">S-adenosyl-L-methionine</keyword>
<comment type="similarity">
    <text evidence="1">Belongs to the class IV-like SAM-binding methyltransferase superfamily. RNA methyltransferase TrmH family.</text>
</comment>
<reference evidence="13 14" key="1">
    <citation type="submission" date="2024-06" db="EMBL/GenBank/DDBJ databases">
        <title>A chromosome-level genome assembly of beet webworm, Loxostege sticticalis.</title>
        <authorList>
            <person name="Zhang Y."/>
        </authorList>
    </citation>
    <scope>NUCLEOTIDE SEQUENCE [LARGE SCALE GENOMIC DNA]</scope>
    <source>
        <strain evidence="13">AQ028</strain>
        <tissue evidence="13">Male pupae</tissue>
    </source>
</reference>